<feature type="domain" description="Glycosyl hydrolase family 32 C-terminal" evidence="7">
    <location>
        <begin position="356"/>
        <end position="442"/>
    </location>
</feature>
<organism evidence="8 9">
    <name type="scientific">Spiroplasma tabanidicola</name>
    <dbReference type="NCBI Taxonomy" id="324079"/>
    <lineage>
        <taxon>Bacteria</taxon>
        <taxon>Bacillati</taxon>
        <taxon>Mycoplasmatota</taxon>
        <taxon>Mollicutes</taxon>
        <taxon>Entomoplasmatales</taxon>
        <taxon>Spiroplasmataceae</taxon>
        <taxon>Spiroplasma</taxon>
    </lineage>
</organism>
<comment type="similarity">
    <text evidence="1 5">Belongs to the glycosyl hydrolase 32 family.</text>
</comment>
<dbReference type="InterPro" id="IPR023296">
    <property type="entry name" value="Glyco_hydro_beta-prop_sf"/>
</dbReference>
<dbReference type="Pfam" id="PF08244">
    <property type="entry name" value="Glyco_hydro_32C"/>
    <property type="match status" value="1"/>
</dbReference>
<dbReference type="EMBL" id="CP046276">
    <property type="protein sequence ID" value="QGS51584.1"/>
    <property type="molecule type" value="Genomic_DNA"/>
</dbReference>
<proteinExistence type="inferred from homology"/>
<dbReference type="PANTHER" id="PTHR43101:SF1">
    <property type="entry name" value="BETA-FRUCTOSIDASE"/>
    <property type="match status" value="1"/>
</dbReference>
<accession>A0A6I6CC99</accession>
<dbReference type="InterPro" id="IPR013148">
    <property type="entry name" value="Glyco_hydro_32_N"/>
</dbReference>
<dbReference type="Proteomes" id="UP000424468">
    <property type="component" value="Chromosome"/>
</dbReference>
<keyword evidence="3 5" id="KW-0378">Hydrolase</keyword>
<evidence type="ECO:0000259" key="7">
    <source>
        <dbReference type="Pfam" id="PF08244"/>
    </source>
</evidence>
<dbReference type="PANTHER" id="PTHR43101">
    <property type="entry name" value="BETA-FRUCTOSIDASE"/>
    <property type="match status" value="1"/>
</dbReference>
<dbReference type="InterPro" id="IPR051214">
    <property type="entry name" value="GH32_Enzymes"/>
</dbReference>
<dbReference type="InterPro" id="IPR013189">
    <property type="entry name" value="Glyco_hydro_32_C"/>
</dbReference>
<dbReference type="InterPro" id="IPR018053">
    <property type="entry name" value="Glyco_hydro_32_AS"/>
</dbReference>
<dbReference type="KEGG" id="stab:STABA_v1c02170"/>
<evidence type="ECO:0000256" key="1">
    <source>
        <dbReference type="ARBA" id="ARBA00009902"/>
    </source>
</evidence>
<protein>
    <recommendedName>
        <fullName evidence="2">beta-fructofuranosidase</fullName>
        <ecNumber evidence="2">3.2.1.26</ecNumber>
    </recommendedName>
</protein>
<keyword evidence="4 5" id="KW-0326">Glycosidase</keyword>
<sequence>MDNKYKKIEDFSEQEIASAQKKAKEDLYYPNYHIAPITGLLNDPNGLIYVNGLHYIHYQVHPVDAIHGLKYWALCTTKDFLNYQYWGLSSKPEIKEESHGVFSGSAFLENDQIKILYTGNHRDDENVRHQTQIIGTLKDNKVIDKAVLIEHDFDLYDEHIRDPKIIEIKNKEYIYFGVQMKGSKVGSIAFYDYETKKNVCNIKYDFENFGYMWECPNIEKVGNKYFVVFCPQGAKSNDKIKFFNYDSTVYLFADDIDLEKQEFINPTYPQLLDYGHDFYAPQNYYVNKELISIGWFGTFAIVYPSDKNSWQGMLTIPKKVTLENNVIKQYPYEVFVNNILQDHKTINENKFLVKKNFRLKFRTNKNLDLKIGNGKDYIQLIINDEKIIFDRANQEEKVISDLEGIRYVERKHKDQEVELWVDNSSIEIFVNNYESVFSSRFFIKEVCQIEFDAQIDFDYWDIKKINMKICD</sequence>
<dbReference type="InterPro" id="IPR013320">
    <property type="entry name" value="ConA-like_dom_sf"/>
</dbReference>
<dbReference type="RefSeq" id="WP_156005703.1">
    <property type="nucleotide sequence ID" value="NZ_CP046276.1"/>
</dbReference>
<evidence type="ECO:0000256" key="2">
    <source>
        <dbReference type="ARBA" id="ARBA00012758"/>
    </source>
</evidence>
<evidence type="ECO:0000313" key="9">
    <source>
        <dbReference type="Proteomes" id="UP000424468"/>
    </source>
</evidence>
<dbReference type="Gene3D" id="2.115.10.20">
    <property type="entry name" value="Glycosyl hydrolase domain, family 43"/>
    <property type="match status" value="1"/>
</dbReference>
<dbReference type="GO" id="GO:0005975">
    <property type="term" value="P:carbohydrate metabolic process"/>
    <property type="evidence" value="ECO:0007669"/>
    <property type="project" value="InterPro"/>
</dbReference>
<dbReference type="OrthoDB" id="9759709at2"/>
<dbReference type="InterPro" id="IPR001362">
    <property type="entry name" value="Glyco_hydro_32"/>
</dbReference>
<dbReference type="PROSITE" id="PS00609">
    <property type="entry name" value="GLYCOSYL_HYDROL_F32"/>
    <property type="match status" value="1"/>
</dbReference>
<gene>
    <name evidence="8" type="ORF">STABA_v1c02170</name>
</gene>
<evidence type="ECO:0000256" key="3">
    <source>
        <dbReference type="ARBA" id="ARBA00022801"/>
    </source>
</evidence>
<evidence type="ECO:0000256" key="5">
    <source>
        <dbReference type="RuleBase" id="RU362110"/>
    </source>
</evidence>
<evidence type="ECO:0000256" key="4">
    <source>
        <dbReference type="ARBA" id="ARBA00023295"/>
    </source>
</evidence>
<name>A0A6I6CC99_9MOLU</name>
<dbReference type="GO" id="GO:0004564">
    <property type="term" value="F:beta-fructofuranosidase activity"/>
    <property type="evidence" value="ECO:0007669"/>
    <property type="project" value="UniProtKB-EC"/>
</dbReference>
<evidence type="ECO:0000259" key="6">
    <source>
        <dbReference type="Pfam" id="PF00251"/>
    </source>
</evidence>
<dbReference type="Pfam" id="PF00251">
    <property type="entry name" value="Glyco_hydro_32N"/>
    <property type="match status" value="1"/>
</dbReference>
<dbReference type="Gene3D" id="2.60.120.560">
    <property type="entry name" value="Exo-inulinase, domain 1"/>
    <property type="match status" value="1"/>
</dbReference>
<dbReference type="AlphaFoldDB" id="A0A6I6CC99"/>
<dbReference type="SMART" id="SM00640">
    <property type="entry name" value="Glyco_32"/>
    <property type="match status" value="1"/>
</dbReference>
<keyword evidence="9" id="KW-1185">Reference proteome</keyword>
<feature type="domain" description="Glycosyl hydrolase family 32 N-terminal" evidence="6">
    <location>
        <begin position="33"/>
        <end position="331"/>
    </location>
</feature>
<evidence type="ECO:0000313" key="8">
    <source>
        <dbReference type="EMBL" id="QGS51584.1"/>
    </source>
</evidence>
<dbReference type="SUPFAM" id="SSF49899">
    <property type="entry name" value="Concanavalin A-like lectins/glucanases"/>
    <property type="match status" value="1"/>
</dbReference>
<dbReference type="SUPFAM" id="SSF75005">
    <property type="entry name" value="Arabinanase/levansucrase/invertase"/>
    <property type="match status" value="1"/>
</dbReference>
<dbReference type="EC" id="3.2.1.26" evidence="2"/>
<dbReference type="CDD" id="cd18623">
    <property type="entry name" value="GH32_ScrB-like"/>
    <property type="match status" value="1"/>
</dbReference>
<reference evidence="8 9" key="1">
    <citation type="submission" date="2019-11" db="EMBL/GenBank/DDBJ databases">
        <title>Complete genome sequence of Spiroplasma tabanidicola TAUS-1 (DSM 22603).</title>
        <authorList>
            <person name="Huang C.-T."/>
            <person name="Lin Y.-C."/>
            <person name="Kuo C.-H."/>
        </authorList>
    </citation>
    <scope>NUCLEOTIDE SEQUENCE [LARGE SCALE GENOMIC DNA]</scope>
    <source>
        <strain evidence="8 9">TAUS-1</strain>
    </source>
</reference>